<dbReference type="EMBL" id="SNYC01000005">
    <property type="protein sequence ID" value="TDQ08331.1"/>
    <property type="molecule type" value="Genomic_DNA"/>
</dbReference>
<organism evidence="3 4">
    <name type="scientific">Pedobacter metabolipauper</name>
    <dbReference type="NCBI Taxonomy" id="425513"/>
    <lineage>
        <taxon>Bacteria</taxon>
        <taxon>Pseudomonadati</taxon>
        <taxon>Bacteroidota</taxon>
        <taxon>Sphingobacteriia</taxon>
        <taxon>Sphingobacteriales</taxon>
        <taxon>Sphingobacteriaceae</taxon>
        <taxon>Pedobacter</taxon>
    </lineage>
</organism>
<proteinExistence type="predicted"/>
<reference evidence="3 4" key="1">
    <citation type="submission" date="2019-03" db="EMBL/GenBank/DDBJ databases">
        <title>Genomic Encyclopedia of Archaeal and Bacterial Type Strains, Phase II (KMG-II): from individual species to whole genera.</title>
        <authorList>
            <person name="Goeker M."/>
        </authorList>
    </citation>
    <scope>NUCLEOTIDE SEQUENCE [LARGE SCALE GENOMIC DNA]</scope>
    <source>
        <strain evidence="3 4">DSM 19035</strain>
    </source>
</reference>
<dbReference type="PANTHER" id="PTHR35869">
    <property type="entry name" value="OUTER-MEMBRANE LIPOPROTEIN CARRIER PROTEIN"/>
    <property type="match status" value="1"/>
</dbReference>
<dbReference type="SUPFAM" id="SSF89392">
    <property type="entry name" value="Prokaryotic lipoproteins and lipoprotein localization factors"/>
    <property type="match status" value="1"/>
</dbReference>
<dbReference type="Gene3D" id="2.50.20.10">
    <property type="entry name" value="Lipoprotein localisation LolA/LolB/LppX"/>
    <property type="match status" value="1"/>
</dbReference>
<dbReference type="RefSeq" id="WP_133576714.1">
    <property type="nucleotide sequence ID" value="NZ_SNYC01000005.1"/>
</dbReference>
<name>A0A4R6SVE5_9SPHI</name>
<keyword evidence="4" id="KW-1185">Reference proteome</keyword>
<dbReference type="OrthoDB" id="9810685at2"/>
<evidence type="ECO:0000313" key="3">
    <source>
        <dbReference type="EMBL" id="TDQ08331.1"/>
    </source>
</evidence>
<dbReference type="InterPro" id="IPR029046">
    <property type="entry name" value="LolA/LolB/LppX"/>
</dbReference>
<feature type="signal peptide" evidence="2">
    <location>
        <begin position="1"/>
        <end position="19"/>
    </location>
</feature>
<evidence type="ECO:0000256" key="1">
    <source>
        <dbReference type="ARBA" id="ARBA00022729"/>
    </source>
</evidence>
<dbReference type="CDD" id="cd16325">
    <property type="entry name" value="LolA"/>
    <property type="match status" value="1"/>
</dbReference>
<sequence>MKKIVVMLAAGMFFFSAQAQTVTKDAKAKAILADVSKKYRSYNVVKTDFTFTLDNTQAKIKETQKGTLLVKASANKYKVTMTSQDLFSDGKSQWTYLKEDKEVQITTVDNSSSAINPAKIFTVYEKGYKYLYTGDTKVGAKVYQMIDLTPIDIQQSVFKVRLTIDKVAKQITNVLIFDKSGNKYTYQINTFTPNVQVSDAVFAFDAKKYPGVEVVDLR</sequence>
<keyword evidence="3" id="KW-0449">Lipoprotein</keyword>
<evidence type="ECO:0000313" key="4">
    <source>
        <dbReference type="Proteomes" id="UP000295620"/>
    </source>
</evidence>
<evidence type="ECO:0000256" key="2">
    <source>
        <dbReference type="SAM" id="SignalP"/>
    </source>
</evidence>
<accession>A0A4R6SVE5</accession>
<dbReference type="PANTHER" id="PTHR35869:SF1">
    <property type="entry name" value="OUTER-MEMBRANE LIPOPROTEIN CARRIER PROTEIN"/>
    <property type="match status" value="1"/>
</dbReference>
<dbReference type="Pfam" id="PF03548">
    <property type="entry name" value="LolA"/>
    <property type="match status" value="1"/>
</dbReference>
<gene>
    <name evidence="3" type="ORF">ATK78_2842</name>
</gene>
<protein>
    <submittedName>
        <fullName evidence="3">Outer membrane lipoprotein-sorting protein</fullName>
    </submittedName>
</protein>
<dbReference type="Proteomes" id="UP000295620">
    <property type="component" value="Unassembled WGS sequence"/>
</dbReference>
<dbReference type="AlphaFoldDB" id="A0A4R6SVE5"/>
<feature type="chain" id="PRO_5020591854" evidence="2">
    <location>
        <begin position="20"/>
        <end position="218"/>
    </location>
</feature>
<comment type="caution">
    <text evidence="3">The sequence shown here is derived from an EMBL/GenBank/DDBJ whole genome shotgun (WGS) entry which is preliminary data.</text>
</comment>
<dbReference type="InterPro" id="IPR004564">
    <property type="entry name" value="OM_lipoprot_carrier_LolA-like"/>
</dbReference>
<keyword evidence="1 2" id="KW-0732">Signal</keyword>